<accession>A0A0F7SS16</accession>
<organism evidence="1">
    <name type="scientific">Phaffia rhodozyma</name>
    <name type="common">Yeast</name>
    <name type="synonym">Xanthophyllomyces dendrorhous</name>
    <dbReference type="NCBI Taxonomy" id="264483"/>
    <lineage>
        <taxon>Eukaryota</taxon>
        <taxon>Fungi</taxon>
        <taxon>Dikarya</taxon>
        <taxon>Basidiomycota</taxon>
        <taxon>Agaricomycotina</taxon>
        <taxon>Tremellomycetes</taxon>
        <taxon>Cystofilobasidiales</taxon>
        <taxon>Mrakiaceae</taxon>
        <taxon>Phaffia</taxon>
    </lineage>
</organism>
<evidence type="ECO:0000313" key="1">
    <source>
        <dbReference type="EMBL" id="CED84286.1"/>
    </source>
</evidence>
<protein>
    <submittedName>
        <fullName evidence="1">Uncharacterized protein</fullName>
    </submittedName>
</protein>
<reference evidence="1" key="1">
    <citation type="submission" date="2014-08" db="EMBL/GenBank/DDBJ databases">
        <authorList>
            <person name="Sharma Rahul"/>
            <person name="Thines Marco"/>
        </authorList>
    </citation>
    <scope>NUCLEOTIDE SEQUENCE</scope>
</reference>
<sequence>MSAVYIAMDDSQEGLGLSCGLMSADDRTLMEVFCLEDEPRDRAYHDRHR</sequence>
<proteinExistence type="predicted"/>
<dbReference type="EMBL" id="LN483157">
    <property type="protein sequence ID" value="CED84286.1"/>
    <property type="molecule type" value="Genomic_DNA"/>
</dbReference>
<dbReference type="AlphaFoldDB" id="A0A0F7SS16"/>
<name>A0A0F7SS16_PHARH</name>